<evidence type="ECO:0008006" key="4">
    <source>
        <dbReference type="Google" id="ProtNLM"/>
    </source>
</evidence>
<evidence type="ECO:0000313" key="3">
    <source>
        <dbReference type="Proteomes" id="UP001430584"/>
    </source>
</evidence>
<accession>A0ABR3BYE2</accession>
<proteinExistence type="predicted"/>
<keyword evidence="3" id="KW-1185">Reference proteome</keyword>
<protein>
    <recommendedName>
        <fullName evidence="4">J domain-containing protein</fullName>
    </recommendedName>
</protein>
<reference evidence="2 3" key="1">
    <citation type="submission" date="2024-02" db="EMBL/GenBank/DDBJ databases">
        <title>De novo assembly and annotation of 12 fungi associated with fruit tree decline syndrome in Ontario, Canada.</title>
        <authorList>
            <person name="Sulman M."/>
            <person name="Ellouze W."/>
            <person name="Ilyukhin E."/>
        </authorList>
    </citation>
    <scope>NUCLEOTIDE SEQUENCE [LARGE SCALE GENOMIC DNA]</scope>
    <source>
        <strain evidence="2 3">FDS-637</strain>
    </source>
</reference>
<gene>
    <name evidence="2" type="ORF">SLS55_010397</name>
</gene>
<keyword evidence="1" id="KW-1133">Transmembrane helix</keyword>
<dbReference type="RefSeq" id="XP_066628062.1">
    <property type="nucleotide sequence ID" value="XM_066781779.1"/>
</dbReference>
<dbReference type="EMBL" id="JAJVCZ030000012">
    <property type="protein sequence ID" value="KAL0253418.1"/>
    <property type="molecule type" value="Genomic_DNA"/>
</dbReference>
<dbReference type="GeneID" id="92014482"/>
<organism evidence="2 3">
    <name type="scientific">Diplodia seriata</name>
    <dbReference type="NCBI Taxonomy" id="420778"/>
    <lineage>
        <taxon>Eukaryota</taxon>
        <taxon>Fungi</taxon>
        <taxon>Dikarya</taxon>
        <taxon>Ascomycota</taxon>
        <taxon>Pezizomycotina</taxon>
        <taxon>Dothideomycetes</taxon>
        <taxon>Dothideomycetes incertae sedis</taxon>
        <taxon>Botryosphaeriales</taxon>
        <taxon>Botryosphaeriaceae</taxon>
        <taxon>Diplodia</taxon>
    </lineage>
</organism>
<keyword evidence="1" id="KW-0812">Transmembrane</keyword>
<evidence type="ECO:0000256" key="1">
    <source>
        <dbReference type="SAM" id="Phobius"/>
    </source>
</evidence>
<sequence length="386" mass="42873">MAGIPFTFHLSPGEACDILGISPYSPAPDYAVMRSYMRRLQMLLHPDHVVSGGNAARAQQELGFTFVALREVEEWLFTKPAADEYPKRISQLLNAAKASGSLGVSHWNPHKLDGGDMFSPLPAWPHRESKPTAARSKAPGSSVFVLLLGIATVLSLIGAYGTSVVLLSSAISQLATSIVLISRPPGYLESNETQQNACMLVATHQNAMEWHLHIGDRSVVDTLLNKPMIQIPKDFASQLAARWFRFAHVLQLLATTFVAGQKGWDGVSLVILIFLSWILQTKYHDANLARRWLDTEGIEVEQICYEFSGRMIMLAAVQIFSGSTNKRWWDDISAPHPRRDALLERISGSKAKNEALSERDLEWVEFTSQLSEFAADTMKQSRREGV</sequence>
<keyword evidence="1" id="KW-0472">Membrane</keyword>
<evidence type="ECO:0000313" key="2">
    <source>
        <dbReference type="EMBL" id="KAL0253418.1"/>
    </source>
</evidence>
<dbReference type="Proteomes" id="UP001430584">
    <property type="component" value="Unassembled WGS sequence"/>
</dbReference>
<name>A0ABR3BYE2_9PEZI</name>
<feature type="transmembrane region" description="Helical" evidence="1">
    <location>
        <begin position="143"/>
        <end position="167"/>
    </location>
</feature>
<comment type="caution">
    <text evidence="2">The sequence shown here is derived from an EMBL/GenBank/DDBJ whole genome shotgun (WGS) entry which is preliminary data.</text>
</comment>